<dbReference type="GO" id="GO:0004364">
    <property type="term" value="F:glutathione transferase activity"/>
    <property type="evidence" value="ECO:0007669"/>
    <property type="project" value="UniProtKB-EC"/>
</dbReference>
<reference evidence="9" key="1">
    <citation type="journal article" date="2023" name="Mol. Plant Microbe Interact.">
        <title>Elucidating the Obligate Nature and Biological Capacity of an Invasive Fungal Corn Pathogen.</title>
        <authorList>
            <person name="MacCready J.S."/>
            <person name="Roggenkamp E.M."/>
            <person name="Gdanetz K."/>
            <person name="Chilvers M.I."/>
        </authorList>
    </citation>
    <scope>NUCLEOTIDE SEQUENCE</scope>
    <source>
        <strain evidence="9">PM02</strain>
    </source>
</reference>
<evidence type="ECO:0000256" key="7">
    <source>
        <dbReference type="ARBA" id="ARBA00047960"/>
    </source>
</evidence>
<dbReference type="PANTHER" id="PTHR45694">
    <property type="entry name" value="GLUTAREDOXIN 2"/>
    <property type="match status" value="1"/>
</dbReference>
<dbReference type="GO" id="GO:0005737">
    <property type="term" value="C:cytoplasm"/>
    <property type="evidence" value="ECO:0007669"/>
    <property type="project" value="TreeGrafter"/>
</dbReference>
<dbReference type="GO" id="GO:0034599">
    <property type="term" value="P:cellular response to oxidative stress"/>
    <property type="evidence" value="ECO:0007669"/>
    <property type="project" value="TreeGrafter"/>
</dbReference>
<dbReference type="InterPro" id="IPR014025">
    <property type="entry name" value="Glutaredoxin_subgr"/>
</dbReference>
<comment type="catalytic activity">
    <reaction evidence="7">
        <text>RX + glutathione = an S-substituted glutathione + a halide anion + H(+)</text>
        <dbReference type="Rhea" id="RHEA:16437"/>
        <dbReference type="ChEBI" id="CHEBI:15378"/>
        <dbReference type="ChEBI" id="CHEBI:16042"/>
        <dbReference type="ChEBI" id="CHEBI:17792"/>
        <dbReference type="ChEBI" id="CHEBI:57925"/>
        <dbReference type="ChEBI" id="CHEBI:90779"/>
        <dbReference type="EC" id="2.5.1.18"/>
    </reaction>
</comment>
<evidence type="ECO:0000256" key="2">
    <source>
        <dbReference type="ARBA" id="ARBA00022448"/>
    </source>
</evidence>
<comment type="caution">
    <text evidence="9">The sequence shown here is derived from an EMBL/GenBank/DDBJ whole genome shotgun (WGS) entry which is preliminary data.</text>
</comment>
<comment type="catalytic activity">
    <reaction evidence="6">
        <text>1-chloro-2,4-dinitrobenzene + glutathione = 2,4-dinitrophenyl-S-glutathione + chloride + H(+)</text>
        <dbReference type="Rhea" id="RHEA:51220"/>
        <dbReference type="ChEBI" id="CHEBI:15378"/>
        <dbReference type="ChEBI" id="CHEBI:17996"/>
        <dbReference type="ChEBI" id="CHEBI:34718"/>
        <dbReference type="ChEBI" id="CHEBI:57925"/>
        <dbReference type="ChEBI" id="CHEBI:133977"/>
        <dbReference type="EC" id="2.5.1.18"/>
    </reaction>
</comment>
<name>A0AAD9I259_9PEZI</name>
<dbReference type="EMBL" id="JAQQPM010000003">
    <property type="protein sequence ID" value="KAK2069140.1"/>
    <property type="molecule type" value="Genomic_DNA"/>
</dbReference>
<dbReference type="NCBIfam" id="TIGR02180">
    <property type="entry name" value="GRX_euk"/>
    <property type="match status" value="1"/>
</dbReference>
<dbReference type="PROSITE" id="PS00195">
    <property type="entry name" value="GLUTAREDOXIN_1"/>
    <property type="match status" value="1"/>
</dbReference>
<organism evidence="9 10">
    <name type="scientific">Phyllachora maydis</name>
    <dbReference type="NCBI Taxonomy" id="1825666"/>
    <lineage>
        <taxon>Eukaryota</taxon>
        <taxon>Fungi</taxon>
        <taxon>Dikarya</taxon>
        <taxon>Ascomycota</taxon>
        <taxon>Pezizomycotina</taxon>
        <taxon>Sordariomycetes</taxon>
        <taxon>Sordariomycetidae</taxon>
        <taxon>Phyllachorales</taxon>
        <taxon>Phyllachoraceae</taxon>
        <taxon>Phyllachora</taxon>
    </lineage>
</organism>
<protein>
    <recommendedName>
        <fullName evidence="8">Glutaredoxin domain-containing protein</fullName>
    </recommendedName>
</protein>
<dbReference type="Proteomes" id="UP001217918">
    <property type="component" value="Unassembled WGS sequence"/>
</dbReference>
<evidence type="ECO:0000313" key="10">
    <source>
        <dbReference type="Proteomes" id="UP001217918"/>
    </source>
</evidence>
<dbReference type="SUPFAM" id="SSF52833">
    <property type="entry name" value="Thioredoxin-like"/>
    <property type="match status" value="1"/>
</dbReference>
<dbReference type="InterPro" id="IPR011767">
    <property type="entry name" value="GLR_AS"/>
</dbReference>
<dbReference type="InterPro" id="IPR002109">
    <property type="entry name" value="Glutaredoxin"/>
</dbReference>
<dbReference type="InterPro" id="IPR011899">
    <property type="entry name" value="Glutaredoxin_euk/vir"/>
</dbReference>
<comment type="catalytic activity">
    <reaction evidence="1">
        <text>2 glutathione + H2O2 = glutathione disulfide + 2 H2O</text>
        <dbReference type="Rhea" id="RHEA:16833"/>
        <dbReference type="ChEBI" id="CHEBI:15377"/>
        <dbReference type="ChEBI" id="CHEBI:16240"/>
        <dbReference type="ChEBI" id="CHEBI:57925"/>
        <dbReference type="ChEBI" id="CHEBI:58297"/>
        <dbReference type="EC" id="1.11.1.9"/>
    </reaction>
</comment>
<sequence>MRECTSFVNFYFELPDESDLLFGTSTPVNMEAAQKKAKQLIDENAVMVFSKAYCPYCTNTKRILDGAGAKYKVLELNEEPDGSEIQSALAELTGQRTVPNIFIGKQHIGGDSDLKGHVGTDLDQLLKDAGAV</sequence>
<feature type="domain" description="Glutaredoxin" evidence="8">
    <location>
        <begin position="46"/>
        <end position="108"/>
    </location>
</feature>
<keyword evidence="5" id="KW-0676">Redox-active center</keyword>
<keyword evidence="3" id="KW-0249">Electron transport</keyword>
<dbReference type="PROSITE" id="PS51354">
    <property type="entry name" value="GLUTAREDOXIN_2"/>
    <property type="match status" value="1"/>
</dbReference>
<dbReference type="AlphaFoldDB" id="A0AAD9I259"/>
<dbReference type="Gene3D" id="3.40.30.10">
    <property type="entry name" value="Glutaredoxin"/>
    <property type="match status" value="1"/>
</dbReference>
<evidence type="ECO:0000313" key="9">
    <source>
        <dbReference type="EMBL" id="KAK2069140.1"/>
    </source>
</evidence>
<keyword evidence="10" id="KW-1185">Reference proteome</keyword>
<dbReference type="FunFam" id="3.40.30.10:FF:000026">
    <property type="entry name" value="Glutaredoxin 2"/>
    <property type="match status" value="1"/>
</dbReference>
<dbReference type="GO" id="GO:0004602">
    <property type="term" value="F:glutathione peroxidase activity"/>
    <property type="evidence" value="ECO:0007669"/>
    <property type="project" value="UniProtKB-EC"/>
</dbReference>
<evidence type="ECO:0000256" key="1">
    <source>
        <dbReference type="ARBA" id="ARBA00000217"/>
    </source>
</evidence>
<dbReference type="CDD" id="cd03419">
    <property type="entry name" value="GRX_GRXh_1_2_like"/>
    <property type="match status" value="1"/>
</dbReference>
<keyword evidence="4" id="KW-1015">Disulfide bond</keyword>
<gene>
    <name evidence="9" type="ORF">P8C59_003745</name>
</gene>
<dbReference type="GO" id="GO:0015038">
    <property type="term" value="F:glutathione disulfide oxidoreductase activity"/>
    <property type="evidence" value="ECO:0007669"/>
    <property type="project" value="TreeGrafter"/>
</dbReference>
<dbReference type="PANTHER" id="PTHR45694:SF18">
    <property type="entry name" value="GLUTAREDOXIN-1-RELATED"/>
    <property type="match status" value="1"/>
</dbReference>
<dbReference type="InterPro" id="IPR036249">
    <property type="entry name" value="Thioredoxin-like_sf"/>
</dbReference>
<keyword evidence="2" id="KW-0813">Transport</keyword>
<accession>A0AAD9I259</accession>
<dbReference type="PRINTS" id="PR00160">
    <property type="entry name" value="GLUTAREDOXIN"/>
</dbReference>
<evidence type="ECO:0000256" key="5">
    <source>
        <dbReference type="ARBA" id="ARBA00023284"/>
    </source>
</evidence>
<dbReference type="Pfam" id="PF00462">
    <property type="entry name" value="Glutaredoxin"/>
    <property type="match status" value="1"/>
</dbReference>
<proteinExistence type="predicted"/>
<evidence type="ECO:0000256" key="4">
    <source>
        <dbReference type="ARBA" id="ARBA00023157"/>
    </source>
</evidence>
<evidence type="ECO:0000256" key="3">
    <source>
        <dbReference type="ARBA" id="ARBA00022982"/>
    </source>
</evidence>
<dbReference type="GO" id="GO:0005634">
    <property type="term" value="C:nucleus"/>
    <property type="evidence" value="ECO:0007669"/>
    <property type="project" value="TreeGrafter"/>
</dbReference>
<evidence type="ECO:0000256" key="6">
    <source>
        <dbReference type="ARBA" id="ARBA00035808"/>
    </source>
</evidence>
<evidence type="ECO:0000259" key="8">
    <source>
        <dbReference type="Pfam" id="PF00462"/>
    </source>
</evidence>